<keyword evidence="1" id="KW-1133">Transmembrane helix</keyword>
<keyword evidence="1" id="KW-0472">Membrane</keyword>
<proteinExistence type="predicted"/>
<protein>
    <submittedName>
        <fullName evidence="2">Uncharacterized protein</fullName>
    </submittedName>
</protein>
<comment type="caution">
    <text evidence="2">The sequence shown here is derived from an EMBL/GenBank/DDBJ whole genome shotgun (WGS) entry which is preliminary data.</text>
</comment>
<organism evidence="2 3">
    <name type="scientific">Portunus trituberculatus</name>
    <name type="common">Swimming crab</name>
    <name type="synonym">Neptunus trituberculatus</name>
    <dbReference type="NCBI Taxonomy" id="210409"/>
    <lineage>
        <taxon>Eukaryota</taxon>
        <taxon>Metazoa</taxon>
        <taxon>Ecdysozoa</taxon>
        <taxon>Arthropoda</taxon>
        <taxon>Crustacea</taxon>
        <taxon>Multicrustacea</taxon>
        <taxon>Malacostraca</taxon>
        <taxon>Eumalacostraca</taxon>
        <taxon>Eucarida</taxon>
        <taxon>Decapoda</taxon>
        <taxon>Pleocyemata</taxon>
        <taxon>Brachyura</taxon>
        <taxon>Eubrachyura</taxon>
        <taxon>Portunoidea</taxon>
        <taxon>Portunidae</taxon>
        <taxon>Portuninae</taxon>
        <taxon>Portunus</taxon>
    </lineage>
</organism>
<accession>A0A5B7EFT8</accession>
<gene>
    <name evidence="2" type="ORF">E2C01_026604</name>
</gene>
<dbReference type="Proteomes" id="UP000324222">
    <property type="component" value="Unassembled WGS sequence"/>
</dbReference>
<dbReference type="EMBL" id="VSRR010002793">
    <property type="protein sequence ID" value="MPC33260.1"/>
    <property type="molecule type" value="Genomic_DNA"/>
</dbReference>
<feature type="transmembrane region" description="Helical" evidence="1">
    <location>
        <begin position="53"/>
        <end position="70"/>
    </location>
</feature>
<keyword evidence="1" id="KW-0812">Transmembrane</keyword>
<evidence type="ECO:0000313" key="3">
    <source>
        <dbReference type="Proteomes" id="UP000324222"/>
    </source>
</evidence>
<evidence type="ECO:0000313" key="2">
    <source>
        <dbReference type="EMBL" id="MPC33260.1"/>
    </source>
</evidence>
<feature type="transmembrane region" description="Helical" evidence="1">
    <location>
        <begin position="76"/>
        <end position="97"/>
    </location>
</feature>
<sequence>MLYLQCLPSVPTTAGLTLAMKHWLPPHAEVQCGWCGSEGHAGRTNSNVWCRKVWVLVLVLLLVLVGKIQAKWTTVLGSYSLLGLLGRFLWFRAATLARFLAFSPTTKPAVSSAATNARSFLFMEGEGVPLVLGNTVNLPAVTHVEARVYRYKKP</sequence>
<dbReference type="AlphaFoldDB" id="A0A5B7EFT8"/>
<reference evidence="2 3" key="1">
    <citation type="submission" date="2019-05" db="EMBL/GenBank/DDBJ databases">
        <title>Another draft genome of Portunus trituberculatus and its Hox gene families provides insights of decapod evolution.</title>
        <authorList>
            <person name="Jeong J.-H."/>
            <person name="Song I."/>
            <person name="Kim S."/>
            <person name="Choi T."/>
            <person name="Kim D."/>
            <person name="Ryu S."/>
            <person name="Kim W."/>
        </authorList>
    </citation>
    <scope>NUCLEOTIDE SEQUENCE [LARGE SCALE GENOMIC DNA]</scope>
    <source>
        <tissue evidence="2">Muscle</tissue>
    </source>
</reference>
<name>A0A5B7EFT8_PORTR</name>
<keyword evidence="3" id="KW-1185">Reference proteome</keyword>
<evidence type="ECO:0000256" key="1">
    <source>
        <dbReference type="SAM" id="Phobius"/>
    </source>
</evidence>